<dbReference type="EMBL" id="CP073910">
    <property type="protein sequence ID" value="QUT08367.1"/>
    <property type="molecule type" value="Genomic_DNA"/>
</dbReference>
<accession>A0A975Q472</accession>
<evidence type="ECO:0000313" key="1">
    <source>
        <dbReference type="EMBL" id="QUT08367.1"/>
    </source>
</evidence>
<reference evidence="1" key="1">
    <citation type="submission" date="2021-04" db="EMBL/GenBank/DDBJ databases">
        <title>Isolation of p-tert-butylphenol degrading bacteria Sphingobium phenoxybenzoativorans Tas13 from active sludge.</title>
        <authorList>
            <person name="Li Y."/>
        </authorList>
    </citation>
    <scope>NUCLEOTIDE SEQUENCE</scope>
    <source>
        <strain evidence="1">Tas13</strain>
    </source>
</reference>
<organism evidence="1 2">
    <name type="scientific">Sphingobium phenoxybenzoativorans</name>
    <dbReference type="NCBI Taxonomy" id="1592790"/>
    <lineage>
        <taxon>Bacteria</taxon>
        <taxon>Pseudomonadati</taxon>
        <taxon>Pseudomonadota</taxon>
        <taxon>Alphaproteobacteria</taxon>
        <taxon>Sphingomonadales</taxon>
        <taxon>Sphingomonadaceae</taxon>
        <taxon>Sphingobium</taxon>
    </lineage>
</organism>
<dbReference type="AlphaFoldDB" id="A0A975Q472"/>
<dbReference type="Gene3D" id="1.10.8.290">
    <property type="entry name" value="uncharacterized protein sp1917 domain"/>
    <property type="match status" value="1"/>
</dbReference>
<protein>
    <submittedName>
        <fullName evidence="1">DUF2200 family protein</fullName>
    </submittedName>
</protein>
<sequence>MYSVGIASVYPRYVVKAEKKGQSKTEVQDIMSSGASRLSAVNR</sequence>
<evidence type="ECO:0000313" key="2">
    <source>
        <dbReference type="Proteomes" id="UP000681425"/>
    </source>
</evidence>
<gene>
    <name evidence="1" type="ORF">KFK14_20365</name>
</gene>
<dbReference type="RefSeq" id="WP_212611249.1">
    <property type="nucleotide sequence ID" value="NZ_CP073910.1"/>
</dbReference>
<dbReference type="InterPro" id="IPR023204">
    <property type="entry name" value="SP1917_dom_sf"/>
</dbReference>
<dbReference type="Pfam" id="PF09966">
    <property type="entry name" value="DUF2200"/>
    <property type="match status" value="1"/>
</dbReference>
<keyword evidence="2" id="KW-1185">Reference proteome</keyword>
<dbReference type="KEGG" id="spph:KFK14_20365"/>
<dbReference type="InterPro" id="IPR014580">
    <property type="entry name" value="UCP033199"/>
</dbReference>
<proteinExistence type="predicted"/>
<dbReference type="Proteomes" id="UP000681425">
    <property type="component" value="Chromosome"/>
</dbReference>
<name>A0A975Q472_9SPHN</name>